<dbReference type="ExpressionAtlas" id="R7WA63">
    <property type="expression patterns" value="baseline"/>
</dbReference>
<protein>
    <submittedName>
        <fullName evidence="1">Uncharacterized protein</fullName>
    </submittedName>
</protein>
<sequence>MMMVVWFEEFQTFKDKTSAINPVTGVNEQLTTMIQKHIEPKQKIAVGKLEYKDIIEDKLGISCLFDGTIMELMWGLKNCMQYLVPEEKSELTKEDRLHMSEGMKILLRRYKIEVELEMVNKLIIEKTGILYSSDVCVNKHSDFMRSAGEHLKKISDIDSRHWGLVKIAAALKILCYPDEGLPGDPRPVFSRDEFFKLVHHGPLYEGKILKVPCKIAFDQMVSARGLRNKTLPLLAHYVREAREAYEADQALMSSS</sequence>
<dbReference type="InterPro" id="IPR045056">
    <property type="entry name" value="Nop56/Nop58"/>
</dbReference>
<accession>R7WA63</accession>
<name>R7WA63_AEGTA</name>
<dbReference type="PANTHER" id="PTHR10894">
    <property type="entry name" value="NUCLEOLAR PROTEIN 5 NUCLEOLAR PROTEIN NOP5 NOP58"/>
    <property type="match status" value="1"/>
</dbReference>
<reference evidence="1" key="1">
    <citation type="submission" date="2015-06" db="UniProtKB">
        <authorList>
            <consortium name="EnsemblPlants"/>
        </authorList>
    </citation>
    <scope>IDENTIFICATION</scope>
</reference>
<dbReference type="EnsemblPlants" id="EMT19202">
    <property type="protein sequence ID" value="EMT19202"/>
    <property type="gene ID" value="F775_01983"/>
</dbReference>
<dbReference type="GO" id="GO:0031428">
    <property type="term" value="C:box C/D methylation guide snoRNP complex"/>
    <property type="evidence" value="ECO:0007669"/>
    <property type="project" value="InterPro"/>
</dbReference>
<dbReference type="GO" id="GO:0030515">
    <property type="term" value="F:snoRNA binding"/>
    <property type="evidence" value="ECO:0007669"/>
    <property type="project" value="InterPro"/>
</dbReference>
<dbReference type="GO" id="GO:0032040">
    <property type="term" value="C:small-subunit processome"/>
    <property type="evidence" value="ECO:0007669"/>
    <property type="project" value="InterPro"/>
</dbReference>
<dbReference type="AlphaFoldDB" id="R7WA63"/>
<dbReference type="PANTHER" id="PTHR10894:SF1">
    <property type="entry name" value="NUCLEOLAR PROTEIN 58"/>
    <property type="match status" value="1"/>
</dbReference>
<evidence type="ECO:0000313" key="1">
    <source>
        <dbReference type="EnsemblPlants" id="EMT19202"/>
    </source>
</evidence>
<proteinExistence type="predicted"/>
<organism evidence="1">
    <name type="scientific">Aegilops tauschii</name>
    <name type="common">Tausch's goatgrass</name>
    <name type="synonym">Aegilops squarrosa</name>
    <dbReference type="NCBI Taxonomy" id="37682"/>
    <lineage>
        <taxon>Eukaryota</taxon>
        <taxon>Viridiplantae</taxon>
        <taxon>Streptophyta</taxon>
        <taxon>Embryophyta</taxon>
        <taxon>Tracheophyta</taxon>
        <taxon>Spermatophyta</taxon>
        <taxon>Magnoliopsida</taxon>
        <taxon>Liliopsida</taxon>
        <taxon>Poales</taxon>
        <taxon>Poaceae</taxon>
        <taxon>BOP clade</taxon>
        <taxon>Pooideae</taxon>
        <taxon>Triticodae</taxon>
        <taxon>Triticeae</taxon>
        <taxon>Triticinae</taxon>
        <taxon>Aegilops</taxon>
    </lineage>
</organism>